<gene>
    <name evidence="2" type="ORF">CTI12_AA245390</name>
</gene>
<dbReference type="EMBL" id="PKPP01002461">
    <property type="protein sequence ID" value="PWA75102.1"/>
    <property type="molecule type" value="Genomic_DNA"/>
</dbReference>
<feature type="region of interest" description="Disordered" evidence="1">
    <location>
        <begin position="97"/>
        <end position="132"/>
    </location>
</feature>
<dbReference type="PANTHER" id="PTHR31115">
    <property type="entry name" value="OS05G0107300 PROTEIN"/>
    <property type="match status" value="1"/>
</dbReference>
<keyword evidence="3" id="KW-1185">Reference proteome</keyword>
<reference evidence="2 3" key="1">
    <citation type="journal article" date="2018" name="Mol. Plant">
        <title>The genome of Artemisia annua provides insight into the evolution of Asteraceae family and artemisinin biosynthesis.</title>
        <authorList>
            <person name="Shen Q."/>
            <person name="Zhang L."/>
            <person name="Liao Z."/>
            <person name="Wang S."/>
            <person name="Yan T."/>
            <person name="Shi P."/>
            <person name="Liu M."/>
            <person name="Fu X."/>
            <person name="Pan Q."/>
            <person name="Wang Y."/>
            <person name="Lv Z."/>
            <person name="Lu X."/>
            <person name="Zhang F."/>
            <person name="Jiang W."/>
            <person name="Ma Y."/>
            <person name="Chen M."/>
            <person name="Hao X."/>
            <person name="Li L."/>
            <person name="Tang Y."/>
            <person name="Lv G."/>
            <person name="Zhou Y."/>
            <person name="Sun X."/>
            <person name="Brodelius P.E."/>
            <person name="Rose J.K.C."/>
            <person name="Tang K."/>
        </authorList>
    </citation>
    <scope>NUCLEOTIDE SEQUENCE [LARGE SCALE GENOMIC DNA]</scope>
    <source>
        <strain evidence="3">cv. Huhao1</strain>
        <tissue evidence="2">Leaf</tissue>
    </source>
</reference>
<dbReference type="AlphaFoldDB" id="A0A2U1NNL9"/>
<evidence type="ECO:0000256" key="1">
    <source>
        <dbReference type="SAM" id="MobiDB-lite"/>
    </source>
</evidence>
<accession>A0A2U1NNL9</accession>
<dbReference type="Proteomes" id="UP000245207">
    <property type="component" value="Unassembled WGS sequence"/>
</dbReference>
<dbReference type="STRING" id="35608.A0A2U1NNL9"/>
<evidence type="ECO:0000313" key="3">
    <source>
        <dbReference type="Proteomes" id="UP000245207"/>
    </source>
</evidence>
<comment type="caution">
    <text evidence="2">The sequence shown here is derived from an EMBL/GenBank/DDBJ whole genome shotgun (WGS) entry which is preliminary data.</text>
</comment>
<feature type="compositionally biased region" description="Basic and acidic residues" evidence="1">
    <location>
        <begin position="123"/>
        <end position="132"/>
    </location>
</feature>
<organism evidence="2 3">
    <name type="scientific">Artemisia annua</name>
    <name type="common">Sweet wormwood</name>
    <dbReference type="NCBI Taxonomy" id="35608"/>
    <lineage>
        <taxon>Eukaryota</taxon>
        <taxon>Viridiplantae</taxon>
        <taxon>Streptophyta</taxon>
        <taxon>Embryophyta</taxon>
        <taxon>Tracheophyta</taxon>
        <taxon>Spermatophyta</taxon>
        <taxon>Magnoliopsida</taxon>
        <taxon>eudicotyledons</taxon>
        <taxon>Gunneridae</taxon>
        <taxon>Pentapetalae</taxon>
        <taxon>asterids</taxon>
        <taxon>campanulids</taxon>
        <taxon>Asterales</taxon>
        <taxon>Asteraceae</taxon>
        <taxon>Asteroideae</taxon>
        <taxon>Anthemideae</taxon>
        <taxon>Artemisiinae</taxon>
        <taxon>Artemisia</taxon>
    </lineage>
</organism>
<proteinExistence type="predicted"/>
<dbReference type="OrthoDB" id="1915143at2759"/>
<name>A0A2U1NNL9_ARTAN</name>
<evidence type="ECO:0000313" key="2">
    <source>
        <dbReference type="EMBL" id="PWA75102.1"/>
    </source>
</evidence>
<dbReference type="PANTHER" id="PTHR31115:SF2">
    <property type="entry name" value="OS05G0107300 PROTEIN"/>
    <property type="match status" value="1"/>
</dbReference>
<protein>
    <submittedName>
        <fullName evidence="2">Uncharacterized protein</fullName>
    </submittedName>
</protein>
<sequence length="534" mass="59325">MEPIFAPVSSKDKLFLSSQLKEQDVEENFPRMHGRENNVVVNFPQDACGDRNGHVKHQGSESFSGRLDSDKSKKEFIPLFQRVLSALIIEDTFDELEEEDTGNIPPNDAFCDSTYDTFQPDNYDPRKRARREVEQETVFQSIHSVKVSFSSNGCTNSFGNSTIHDSPCDAVPLAGISKNLLNRPQVIQMEGFGISSYDNQYEQMRLDDKLLLELHSIGLYPDIVPKLDDKDEAIKQEINQLKIKLRQQNYKKKACLEKISKGVGGILVGRNLEQVALDRLVELAYRKLLATKGPRGALQKIPKHVALAFGRRTLSKCRKFGKSGVSCFSMPPLRDILFAPPENELETLTSVSIGVANTTTKYIGFQNPHPDSRISSDEAFAINGPISNRGKKKELSLDDVGTVFGGTMGKRAYLGGNRKTQPTPKQKAGQPLVNQFSRTLHPVQPSLNGSNYSSVDTRRDIRTVSHGNGNGTQEVPKVGMEIIDPLLDPIDELGVGGPQDLSSLLNFDDTDDLQDHFSAGLEIPMDDLTELNMF</sequence>